<protein>
    <submittedName>
        <fullName evidence="1">Uncharacterized protein</fullName>
    </submittedName>
</protein>
<evidence type="ECO:0000313" key="2">
    <source>
        <dbReference type="Proteomes" id="UP000773462"/>
    </source>
</evidence>
<dbReference type="EMBL" id="JAGGLV010000007">
    <property type="protein sequence ID" value="MBP2112517.1"/>
    <property type="molecule type" value="Genomic_DNA"/>
</dbReference>
<proteinExistence type="predicted"/>
<gene>
    <name evidence="1" type="ORF">J2Z70_002671</name>
</gene>
<name>A0ABS4NR33_9BACL</name>
<reference evidence="1 2" key="1">
    <citation type="submission" date="2021-03" db="EMBL/GenBank/DDBJ databases">
        <title>Genomic Encyclopedia of Type Strains, Phase IV (KMG-IV): sequencing the most valuable type-strain genomes for metagenomic binning, comparative biology and taxonomic classification.</title>
        <authorList>
            <person name="Goeker M."/>
        </authorList>
    </citation>
    <scope>NUCLEOTIDE SEQUENCE [LARGE SCALE GENOMIC DNA]</scope>
    <source>
        <strain evidence="1 2">DSM 101953</strain>
    </source>
</reference>
<comment type="caution">
    <text evidence="1">The sequence shown here is derived from an EMBL/GenBank/DDBJ whole genome shotgun (WGS) entry which is preliminary data.</text>
</comment>
<organism evidence="1 2">
    <name type="scientific">Paenibacillus silagei</name>
    <dbReference type="NCBI Taxonomy" id="1670801"/>
    <lineage>
        <taxon>Bacteria</taxon>
        <taxon>Bacillati</taxon>
        <taxon>Bacillota</taxon>
        <taxon>Bacilli</taxon>
        <taxon>Bacillales</taxon>
        <taxon>Paenibacillaceae</taxon>
        <taxon>Paenibacillus</taxon>
    </lineage>
</organism>
<accession>A0ABS4NR33</accession>
<sequence length="131" mass="13735">MPIYTIGAVPNLEPTGTVISQFVELRITNTTVARLEPIVVNAYSVADSGPEGIAETLNFTTTFGIAAPNGVVTLIIPTTVANYSITVSSPGAPGFVNDISLYAVARDAAGFIVFDQVYPFGDWNIIGPVLS</sequence>
<evidence type="ECO:0000313" key="1">
    <source>
        <dbReference type="EMBL" id="MBP2112517.1"/>
    </source>
</evidence>
<dbReference type="Proteomes" id="UP000773462">
    <property type="component" value="Unassembled WGS sequence"/>
</dbReference>
<keyword evidence="2" id="KW-1185">Reference proteome</keyword>
<dbReference type="RefSeq" id="WP_036728963.1">
    <property type="nucleotide sequence ID" value="NZ_JAGGLV010000007.1"/>
</dbReference>